<dbReference type="EMBL" id="JAEPCM010000097">
    <property type="protein sequence ID" value="MCG7945403.1"/>
    <property type="molecule type" value="Genomic_DNA"/>
</dbReference>
<dbReference type="AlphaFoldDB" id="A0A9E4KAB1"/>
<evidence type="ECO:0000313" key="3">
    <source>
        <dbReference type="Proteomes" id="UP000886667"/>
    </source>
</evidence>
<evidence type="ECO:0000259" key="1">
    <source>
        <dbReference type="Pfam" id="PF13098"/>
    </source>
</evidence>
<protein>
    <submittedName>
        <fullName evidence="2">Thioredoxin fold domain-containing protein</fullName>
    </submittedName>
</protein>
<gene>
    <name evidence="2" type="ORF">JAZ07_03555</name>
</gene>
<dbReference type="InterPro" id="IPR036249">
    <property type="entry name" value="Thioredoxin-like_sf"/>
</dbReference>
<dbReference type="Gene3D" id="3.40.30.10">
    <property type="entry name" value="Glutaredoxin"/>
    <property type="match status" value="1"/>
</dbReference>
<dbReference type="Pfam" id="PF13098">
    <property type="entry name" value="Thioredoxin_2"/>
    <property type="match status" value="1"/>
</dbReference>
<feature type="domain" description="Thioredoxin-like fold" evidence="1">
    <location>
        <begin position="25"/>
        <end position="120"/>
    </location>
</feature>
<dbReference type="SUPFAM" id="SSF52833">
    <property type="entry name" value="Thioredoxin-like"/>
    <property type="match status" value="1"/>
</dbReference>
<proteinExistence type="predicted"/>
<reference evidence="2" key="1">
    <citation type="journal article" date="2021" name="Proc. Natl. Acad. Sci. U.S.A.">
        <title>Global biogeography of chemosynthetic symbionts reveals both localized and globally distributed symbiont groups. .</title>
        <authorList>
            <person name="Osvatic J.T."/>
            <person name="Wilkins L.G.E."/>
            <person name="Leibrecht L."/>
            <person name="Leray M."/>
            <person name="Zauner S."/>
            <person name="Polzin J."/>
            <person name="Camacho Y."/>
            <person name="Gros O."/>
            <person name="van Gils J.A."/>
            <person name="Eisen J.A."/>
            <person name="Petersen J.M."/>
            <person name="Yuen B."/>
        </authorList>
    </citation>
    <scope>NUCLEOTIDE SEQUENCE</scope>
    <source>
        <strain evidence="2">MAGclacostrist064TRANS</strain>
    </source>
</reference>
<comment type="caution">
    <text evidence="2">The sequence shown here is derived from an EMBL/GenBank/DDBJ whole genome shotgun (WGS) entry which is preliminary data.</text>
</comment>
<accession>A0A9E4KAB1</accession>
<organism evidence="2 3">
    <name type="scientific">Candidatus Thiodiazotropha taylori</name>
    <dbReference type="NCBI Taxonomy" id="2792791"/>
    <lineage>
        <taxon>Bacteria</taxon>
        <taxon>Pseudomonadati</taxon>
        <taxon>Pseudomonadota</taxon>
        <taxon>Gammaproteobacteria</taxon>
        <taxon>Chromatiales</taxon>
        <taxon>Sedimenticolaceae</taxon>
        <taxon>Candidatus Thiodiazotropha</taxon>
    </lineage>
</organism>
<evidence type="ECO:0000313" key="2">
    <source>
        <dbReference type="EMBL" id="MCG7945403.1"/>
    </source>
</evidence>
<sequence length="166" mass="18691">MVLATLSTASERLQHNDLSKLAKSAKKEKLPILLIVSQHHCPFCVRLKREIIFPMQLSGDYQDRVIMVEILLDSADSIRDLDGNLVHPSQIGTAYNVWVTPTLLFLDHTGREVHRRMLGVNTIEMYGHYLDESLQAALGAVKKGDRSYTPTVKDIQGDAPGYDQLY</sequence>
<name>A0A9E4KAB1_9GAMM</name>
<dbReference type="Proteomes" id="UP000886667">
    <property type="component" value="Unassembled WGS sequence"/>
</dbReference>
<dbReference type="InterPro" id="IPR012336">
    <property type="entry name" value="Thioredoxin-like_fold"/>
</dbReference>